<dbReference type="InterPro" id="IPR050482">
    <property type="entry name" value="Sensor_HK_TwoCompSys"/>
</dbReference>
<evidence type="ECO:0000256" key="2">
    <source>
        <dbReference type="ARBA" id="ARBA00022777"/>
    </source>
</evidence>
<gene>
    <name evidence="5" type="ORF">M0D43_21780</name>
</gene>
<dbReference type="GeneID" id="75154044"/>
<evidence type="ECO:0000313" key="6">
    <source>
        <dbReference type="Proteomes" id="UP001058381"/>
    </source>
</evidence>
<dbReference type="InterPro" id="IPR003594">
    <property type="entry name" value="HATPase_dom"/>
</dbReference>
<proteinExistence type="predicted"/>
<protein>
    <recommendedName>
        <fullName evidence="4">Histidine kinase/HSP90-like ATPase domain-containing protein</fullName>
    </recommendedName>
</protein>
<evidence type="ECO:0000313" key="5">
    <source>
        <dbReference type="EMBL" id="UXA65455.1"/>
    </source>
</evidence>
<dbReference type="GO" id="GO:0016301">
    <property type="term" value="F:kinase activity"/>
    <property type="evidence" value="ECO:0007669"/>
    <property type="project" value="UniProtKB-KW"/>
</dbReference>
<dbReference type="PANTHER" id="PTHR24421:SF62">
    <property type="entry name" value="SENSORY TRANSDUCTION HISTIDINE KINASE"/>
    <property type="match status" value="1"/>
</dbReference>
<dbReference type="AlphaFoldDB" id="A0A9Q9J2T6"/>
<feature type="domain" description="Histidine kinase/HSP90-like ATPase" evidence="4">
    <location>
        <begin position="237"/>
        <end position="329"/>
    </location>
</feature>
<dbReference type="Pfam" id="PF02518">
    <property type="entry name" value="HATPase_c"/>
    <property type="match status" value="1"/>
</dbReference>
<dbReference type="EMBL" id="CP096142">
    <property type="protein sequence ID" value="UXA65455.1"/>
    <property type="molecule type" value="Genomic_DNA"/>
</dbReference>
<dbReference type="SUPFAM" id="SSF55874">
    <property type="entry name" value="ATPase domain of HSP90 chaperone/DNA topoisomerase II/histidine kinase"/>
    <property type="match status" value="1"/>
</dbReference>
<evidence type="ECO:0000259" key="4">
    <source>
        <dbReference type="Pfam" id="PF02518"/>
    </source>
</evidence>
<organism evidence="5 6">
    <name type="scientific">Xanthomonas prunicola</name>
    <dbReference type="NCBI Taxonomy" id="2053930"/>
    <lineage>
        <taxon>Bacteria</taxon>
        <taxon>Pseudomonadati</taxon>
        <taxon>Pseudomonadota</taxon>
        <taxon>Gammaproteobacteria</taxon>
        <taxon>Lysobacterales</taxon>
        <taxon>Lysobacteraceae</taxon>
        <taxon>Xanthomonas</taxon>
    </lineage>
</organism>
<evidence type="ECO:0000256" key="1">
    <source>
        <dbReference type="ARBA" id="ARBA00022679"/>
    </source>
</evidence>
<dbReference type="SUPFAM" id="SSF63829">
    <property type="entry name" value="Calcium-dependent phosphotriesterase"/>
    <property type="match status" value="1"/>
</dbReference>
<dbReference type="Proteomes" id="UP001058381">
    <property type="component" value="Chromosome"/>
</dbReference>
<keyword evidence="3" id="KW-0902">Two-component regulatory system</keyword>
<reference evidence="5" key="1">
    <citation type="submission" date="2022-04" db="EMBL/GenBank/DDBJ databases">
        <title>Xanthomonas prunicola pv. tritici, a pathogen causing a previously unreported foliar disease of wheat.</title>
        <authorList>
            <person name="Clavijo F."/>
            <person name="Curland R.D."/>
            <person name="Dill-Macky R."/>
            <person name="Pereyra S."/>
            <person name="Roman-Reyna V."/>
            <person name="Siri M.I."/>
        </authorList>
    </citation>
    <scope>NUCLEOTIDE SEQUENCE</scope>
    <source>
        <strain evidence="5">CIX249</strain>
    </source>
</reference>
<sequence length="350" mass="38530">MHHTAWTARDGAPSQVWALAQTSDGYLWIGGATGLFRFDGVTFERYATVGGTQLPSTNVTALLATPEGGLWIGFRSGAVALLKDETLQVYSHEDERLPEIVLGFAQDHDGDIWIGTTRGLAVREDGRWKPVGAAQDFPEGERTRMLGVDRTGTLWASSVEKLLFLPRGEHVFRDTGQRLNDAVQIAQDVAGRHWIVETTRSVRPLAVARGGRVGEDEEIQMRVEGTPRPLDPLVHDEMFSIAREALINAFNHAQASTVTLELHYSAKALRLCISDDGRSIASEVLAAGVWRGHWGLAGMRERAARIGATLAFRNGVATGADVELQVPAKIAYRPAFTGWRRWFARVGRQR</sequence>
<dbReference type="PANTHER" id="PTHR24421">
    <property type="entry name" value="NITRATE/NITRITE SENSOR PROTEIN NARX-RELATED"/>
    <property type="match status" value="1"/>
</dbReference>
<evidence type="ECO:0000256" key="3">
    <source>
        <dbReference type="ARBA" id="ARBA00023012"/>
    </source>
</evidence>
<dbReference type="Gene3D" id="3.30.565.10">
    <property type="entry name" value="Histidine kinase-like ATPase, C-terminal domain"/>
    <property type="match status" value="1"/>
</dbReference>
<dbReference type="GO" id="GO:0000160">
    <property type="term" value="P:phosphorelay signal transduction system"/>
    <property type="evidence" value="ECO:0007669"/>
    <property type="project" value="UniProtKB-KW"/>
</dbReference>
<dbReference type="InterPro" id="IPR015943">
    <property type="entry name" value="WD40/YVTN_repeat-like_dom_sf"/>
</dbReference>
<name>A0A9Q9J2T6_9XANT</name>
<keyword evidence="1" id="KW-0808">Transferase</keyword>
<dbReference type="Gene3D" id="2.130.10.10">
    <property type="entry name" value="YVTN repeat-like/Quinoprotein amine dehydrogenase"/>
    <property type="match status" value="1"/>
</dbReference>
<dbReference type="InterPro" id="IPR011110">
    <property type="entry name" value="Reg_prop"/>
</dbReference>
<dbReference type="RefSeq" id="WP_252163028.1">
    <property type="nucleotide sequence ID" value="NZ_CP094827.1"/>
</dbReference>
<accession>A0A9Q9J2T6</accession>
<dbReference type="Pfam" id="PF07494">
    <property type="entry name" value="Reg_prop"/>
    <property type="match status" value="3"/>
</dbReference>
<keyword evidence="2" id="KW-0418">Kinase</keyword>
<dbReference type="CDD" id="cd16917">
    <property type="entry name" value="HATPase_UhpB-NarQ-NarX-like"/>
    <property type="match status" value="1"/>
</dbReference>
<dbReference type="InterPro" id="IPR036890">
    <property type="entry name" value="HATPase_C_sf"/>
</dbReference>